<evidence type="ECO:0000313" key="4">
    <source>
        <dbReference type="EMBL" id="CAE0366506.1"/>
    </source>
</evidence>
<gene>
    <name evidence="4" type="ORF">ALAG00032_LOCUS7250</name>
    <name evidence="5" type="ORF">ALAG00032_LOCUS7251</name>
</gene>
<protein>
    <recommendedName>
        <fullName evidence="3">G domain-containing protein</fullName>
    </recommendedName>
</protein>
<proteinExistence type="predicted"/>
<organism evidence="4">
    <name type="scientific">Aureoumbra lagunensis</name>
    <dbReference type="NCBI Taxonomy" id="44058"/>
    <lineage>
        <taxon>Eukaryota</taxon>
        <taxon>Sar</taxon>
        <taxon>Stramenopiles</taxon>
        <taxon>Ochrophyta</taxon>
        <taxon>Pelagophyceae</taxon>
        <taxon>Pelagomonadales</taxon>
        <taxon>Aureoumbra</taxon>
    </lineage>
</organism>
<evidence type="ECO:0000313" key="5">
    <source>
        <dbReference type="EMBL" id="CAE0366507.1"/>
    </source>
</evidence>
<sequence>MDFGVLKQKLKVDNEETSVVFDARFLMVFENIFGIDLDDLTDLVEKLKNLLDPNTTGMVEDFAWDSLVTKFTRFHKKDIENNDMIAYLESKLQNDKKENVSSQVASTVNDLLAKKGSFCVDDPLFLSVFKIEFGVDLEHLDTTILESFKKKIDRLKNGIIDEHVWKNFKGKYDRYSKSNNKTMTDYLNFIATNTSQNQATTIEAVKMTFPTPQMLAASPASPKESSIVLPGTDHSPQLTASLKPPPPPPPAALPKHLKANYNRQEPQQSTIPIAVPLNDRFAVSEGNDISYTNAEVNDVSYTNTEVIDKYHDVESKPSVFTPAATSSSSAASTLPKKGSTLTSLATNAIKKTTNVFQNTTVPVEPRRLKEITFVCIGAPGHGKSTCLNEFAGEEFAGEKKLFATSASGSSCTQAGNALWDKKNHRDIHVVRGNTAYTMHLVDTPGFPDPDLKKAAEYYDWVIKACNKRINGVLYVMNPEREIQDTMNRYRVLMRQFINLRVPMILLINGRAITQRKRESDSDYETRRKKDIDEFRKSGREVLSCIGLHVREMLISYNQDELFDVGKDVAVSFSLEEPKTSNIKTLQELQDDVDRCRDSKYAAEKERNEFRTRIGTVRRDLKAVKASLAYYEGELDDPFNWLVPVIGWANLAYSKHKAEIKRSRIRELEQIEQNFIIQHDNINEAKLKEEYEKQKKELDELLSYLQER</sequence>
<dbReference type="Pfam" id="PF01926">
    <property type="entry name" value="MMR_HSR1"/>
    <property type="match status" value="1"/>
</dbReference>
<feature type="domain" description="G" evidence="3">
    <location>
        <begin position="374"/>
        <end position="508"/>
    </location>
</feature>
<dbReference type="InterPro" id="IPR027417">
    <property type="entry name" value="P-loop_NTPase"/>
</dbReference>
<dbReference type="InterPro" id="IPR006073">
    <property type="entry name" value="GTP-bd"/>
</dbReference>
<dbReference type="EMBL" id="HBIJ01010566">
    <property type="protein sequence ID" value="CAE0366507.1"/>
    <property type="molecule type" value="Transcribed_RNA"/>
</dbReference>
<feature type="coiled-coil region" evidence="1">
    <location>
        <begin position="676"/>
        <end position="707"/>
    </location>
</feature>
<dbReference type="GO" id="GO:0005525">
    <property type="term" value="F:GTP binding"/>
    <property type="evidence" value="ECO:0007669"/>
    <property type="project" value="InterPro"/>
</dbReference>
<keyword evidence="1" id="KW-0175">Coiled coil</keyword>
<dbReference type="Gene3D" id="3.40.50.300">
    <property type="entry name" value="P-loop containing nucleotide triphosphate hydrolases"/>
    <property type="match status" value="1"/>
</dbReference>
<feature type="compositionally biased region" description="Pro residues" evidence="2">
    <location>
        <begin position="243"/>
        <end position="252"/>
    </location>
</feature>
<evidence type="ECO:0000256" key="1">
    <source>
        <dbReference type="SAM" id="Coils"/>
    </source>
</evidence>
<dbReference type="EMBL" id="HBIJ01010565">
    <property type="protein sequence ID" value="CAE0366506.1"/>
    <property type="molecule type" value="Transcribed_RNA"/>
</dbReference>
<dbReference type="CDD" id="cd00882">
    <property type="entry name" value="Ras_like_GTPase"/>
    <property type="match status" value="1"/>
</dbReference>
<feature type="region of interest" description="Disordered" evidence="2">
    <location>
        <begin position="215"/>
        <end position="254"/>
    </location>
</feature>
<dbReference type="AlphaFoldDB" id="A0A6S8DDE0"/>
<dbReference type="SUPFAM" id="SSF52540">
    <property type="entry name" value="P-loop containing nucleoside triphosphate hydrolases"/>
    <property type="match status" value="1"/>
</dbReference>
<accession>A0A6S8DDE0</accession>
<name>A0A6S8DDE0_9STRA</name>
<evidence type="ECO:0000259" key="3">
    <source>
        <dbReference type="Pfam" id="PF01926"/>
    </source>
</evidence>
<evidence type="ECO:0000256" key="2">
    <source>
        <dbReference type="SAM" id="MobiDB-lite"/>
    </source>
</evidence>
<reference evidence="4" key="1">
    <citation type="submission" date="2021-01" db="EMBL/GenBank/DDBJ databases">
        <authorList>
            <person name="Corre E."/>
            <person name="Pelletier E."/>
            <person name="Niang G."/>
            <person name="Scheremetjew M."/>
            <person name="Finn R."/>
            <person name="Kale V."/>
            <person name="Holt S."/>
            <person name="Cochrane G."/>
            <person name="Meng A."/>
            <person name="Brown T."/>
            <person name="Cohen L."/>
        </authorList>
    </citation>
    <scope>NUCLEOTIDE SEQUENCE</scope>
    <source>
        <strain evidence="4">CCMP1510</strain>
    </source>
</reference>